<dbReference type="Proteomes" id="UP000095705">
    <property type="component" value="Plasmid pACMP1"/>
</dbReference>
<gene>
    <name evidence="1" type="ORF">BGK67_34500</name>
</gene>
<dbReference type="RefSeq" id="WP_069917897.1">
    <property type="nucleotide sequence ID" value="NZ_CM007203.1"/>
</dbReference>
<sequence length="192" mass="20390">MPNDATEQHEQPALPLEQVALVAALARLISEEIAPPIQERLDAATPLLVKAYEENGQSGIVARVDGIVAGKYTVNTTKSKIVVDDSDAFDAYAATHGGHQAIIQRDPMWEKAVLGRAVYDAKTGHIVDEAGEIIPGLKYVSGGKATGNVTFTWADGGLGRDILMKAAQSGQLRHLMGDLPELTAGQPPAEQE</sequence>
<keyword evidence="2" id="KW-1185">Reference proteome</keyword>
<accession>A0A1E5NXM2</accession>
<reference evidence="1 2" key="1">
    <citation type="submission" date="2016-08" db="EMBL/GenBank/DDBJ databases">
        <title>The complete genome of Streptomyces subrutilus 10-1-1.</title>
        <authorList>
            <person name="Chen X."/>
        </authorList>
    </citation>
    <scope>NUCLEOTIDE SEQUENCE [LARGE SCALE GENOMIC DNA]</scope>
    <source>
        <strain evidence="1 2">10-1-1</strain>
        <plasmid evidence="2">pacmp1</plasmid>
    </source>
</reference>
<evidence type="ECO:0000313" key="2">
    <source>
        <dbReference type="Proteomes" id="UP000095705"/>
    </source>
</evidence>
<dbReference type="AlphaFoldDB" id="A0A1E5NXM2"/>
<dbReference type="OrthoDB" id="4182966at2"/>
<name>A0A1E5NXM2_9ACTN</name>
<comment type="caution">
    <text evidence="1">The sequence shown here is derived from an EMBL/GenBank/DDBJ whole genome shotgun (WGS) entry which is preliminary data.</text>
</comment>
<dbReference type="EMBL" id="MEHK01000005">
    <property type="protein sequence ID" value="OEJ21009.1"/>
    <property type="molecule type" value="Genomic_DNA"/>
</dbReference>
<organism evidence="1 2">
    <name type="scientific">Streptomyces subrutilus</name>
    <dbReference type="NCBI Taxonomy" id="36818"/>
    <lineage>
        <taxon>Bacteria</taxon>
        <taxon>Bacillati</taxon>
        <taxon>Actinomycetota</taxon>
        <taxon>Actinomycetes</taxon>
        <taxon>Kitasatosporales</taxon>
        <taxon>Streptomycetaceae</taxon>
        <taxon>Streptomyces</taxon>
    </lineage>
</organism>
<keyword evidence="1" id="KW-0614">Plasmid</keyword>
<geneLocation type="plasmid" evidence="2">
    <name>pacmp1</name>
</geneLocation>
<evidence type="ECO:0000313" key="1">
    <source>
        <dbReference type="EMBL" id="OEJ21009.1"/>
    </source>
</evidence>
<protein>
    <submittedName>
        <fullName evidence="1">Uncharacterized protein</fullName>
    </submittedName>
</protein>
<proteinExistence type="predicted"/>